<accession>X1VEH5</accession>
<proteinExistence type="predicted"/>
<dbReference type="AlphaFoldDB" id="X1VEH5"/>
<gene>
    <name evidence="1" type="ORF">S12H4_42202</name>
</gene>
<name>X1VEH5_9ZZZZ</name>
<evidence type="ECO:0000313" key="1">
    <source>
        <dbReference type="EMBL" id="GAJ12561.1"/>
    </source>
</evidence>
<feature type="non-terminal residue" evidence="1">
    <location>
        <position position="1"/>
    </location>
</feature>
<dbReference type="EMBL" id="BARW01025801">
    <property type="protein sequence ID" value="GAJ12561.1"/>
    <property type="molecule type" value="Genomic_DNA"/>
</dbReference>
<organism evidence="1">
    <name type="scientific">marine sediment metagenome</name>
    <dbReference type="NCBI Taxonomy" id="412755"/>
    <lineage>
        <taxon>unclassified sequences</taxon>
        <taxon>metagenomes</taxon>
        <taxon>ecological metagenomes</taxon>
    </lineage>
</organism>
<comment type="caution">
    <text evidence="1">The sequence shown here is derived from an EMBL/GenBank/DDBJ whole genome shotgun (WGS) entry which is preliminary data.</text>
</comment>
<reference evidence="1" key="1">
    <citation type="journal article" date="2014" name="Front. Microbiol.">
        <title>High frequency of phylogenetically diverse reductive dehalogenase-homologous genes in deep subseafloor sedimentary metagenomes.</title>
        <authorList>
            <person name="Kawai M."/>
            <person name="Futagami T."/>
            <person name="Toyoda A."/>
            <person name="Takaki Y."/>
            <person name="Nishi S."/>
            <person name="Hori S."/>
            <person name="Arai W."/>
            <person name="Tsubouchi T."/>
            <person name="Morono Y."/>
            <person name="Uchiyama I."/>
            <person name="Ito T."/>
            <person name="Fujiyama A."/>
            <person name="Inagaki F."/>
            <person name="Takami H."/>
        </authorList>
    </citation>
    <scope>NUCLEOTIDE SEQUENCE</scope>
    <source>
        <strain evidence="1">Expedition CK06-06</strain>
    </source>
</reference>
<sequence length="134" mass="13646">VLDQEVFVVTGVNLDVLPPSALAGIDTRCRGQLSTTSRTAMGSLSSSNIVAVARDDIMAAGFVDGGVGFSASFGESPAIGMEYLAIIATNDFFVAVQGTNNVGATAMTGKLYGYRAVADAATFAALTQSELLSA</sequence>
<protein>
    <submittedName>
        <fullName evidence="1">Uncharacterized protein</fullName>
    </submittedName>
</protein>